<dbReference type="InterPro" id="IPR008266">
    <property type="entry name" value="Tyr_kinase_AS"/>
</dbReference>
<evidence type="ECO:0000313" key="3">
    <source>
        <dbReference type="EMBL" id="RXW16170.1"/>
    </source>
</evidence>
<comment type="caution">
    <text evidence="3">The sequence shown here is derived from an EMBL/GenBank/DDBJ whole genome shotgun (WGS) entry which is preliminary data.</text>
</comment>
<sequence>MSSSDHTSSSLTHSNEGEGLRNLLAQELGPAISVFDGAWATSLYVDLASESAIKRFLDHSGEYKYGRWATLPKVLARKSQLRESLSGMINSIIRYFSPKETHSARMAVDSRVNSFYCEPTRSSTILSSSPDIVIKASGPSFSTPKVATLGFSNIAACVGVSLKEAPTDESAHIAAMATYAKHIFIQQPNRNFVRSIAITGRKVRLFHFDRSGAQYSPPFDIHDDPHTFIRLILGLSSLDERTLGLDDTIQWTIGPDGQKVAGTLRTVRPDNTVVVYDLVMDRGPFTRTSLCGRGTTCWVVRTADGEELIVKDYWVAEDRPSEVRLLDEAKGLPGVCQMVSYEDNRAQTKDFMGKPIALKDNTLKNRTKIRIVMKAYGPSIEKFTSVTQVLSAFRDAIAAHKALLDRNIIHRDISPSNILLGSGDADEGDRGVLIDLDIALKSLGPTSDTCVDFKTGTRMFQSLMVLRSWELTPAETPVYDYLDDIEAFFWVFAYILLIYTPNGHRMPIDHYREHLLWLWSHDHPCSAHAAKWTFLDAPSIAYEAQRAMHPGWKGTCWDLFLKLRKFVYEINDEKERLVFLDRNELVKSESDRFASLLVKADEHYARVLGMFDAALNKATEAGVDELVYVPPTLPTGASSASSSHSSTSEYVEPDSEITSADTSATSLHSTTTPTEGNLNLPAKPQTPAKRPATPPRNCKRRRDEAELDEFPVEVKRRCPPSRRALRGILGSVYEYCRGWF</sequence>
<dbReference type="GO" id="GO:0004672">
    <property type="term" value="F:protein kinase activity"/>
    <property type="evidence" value="ECO:0007669"/>
    <property type="project" value="InterPro"/>
</dbReference>
<evidence type="ECO:0000256" key="1">
    <source>
        <dbReference type="SAM" id="MobiDB-lite"/>
    </source>
</evidence>
<evidence type="ECO:0000259" key="2">
    <source>
        <dbReference type="Pfam" id="PF17667"/>
    </source>
</evidence>
<evidence type="ECO:0000313" key="4">
    <source>
        <dbReference type="Proteomes" id="UP000290288"/>
    </source>
</evidence>
<reference evidence="3 4" key="1">
    <citation type="submission" date="2019-01" db="EMBL/GenBank/DDBJ databases">
        <title>Draft genome sequence of Psathyrella aberdarensis IHI B618.</title>
        <authorList>
            <person name="Buettner E."/>
            <person name="Kellner H."/>
        </authorList>
    </citation>
    <scope>NUCLEOTIDE SEQUENCE [LARGE SCALE GENOMIC DNA]</scope>
    <source>
        <strain evidence="3 4">IHI B618</strain>
    </source>
</reference>
<dbReference type="EMBL" id="SDEE01000467">
    <property type="protein sequence ID" value="RXW16170.1"/>
    <property type="molecule type" value="Genomic_DNA"/>
</dbReference>
<dbReference type="OrthoDB" id="5584477at2759"/>
<dbReference type="PANTHER" id="PTHR38248">
    <property type="entry name" value="FUNK1 6"/>
    <property type="match status" value="1"/>
</dbReference>
<dbReference type="Gene3D" id="1.10.510.10">
    <property type="entry name" value="Transferase(Phosphotransferase) domain 1"/>
    <property type="match status" value="1"/>
</dbReference>
<dbReference type="Proteomes" id="UP000290288">
    <property type="component" value="Unassembled WGS sequence"/>
</dbReference>
<feature type="domain" description="Fungal-type protein kinase" evidence="2">
    <location>
        <begin position="359"/>
        <end position="495"/>
    </location>
</feature>
<proteinExistence type="predicted"/>
<dbReference type="PANTHER" id="PTHR38248:SF2">
    <property type="entry name" value="FUNK1 11"/>
    <property type="match status" value="1"/>
</dbReference>
<feature type="region of interest" description="Disordered" evidence="1">
    <location>
        <begin position="634"/>
        <end position="704"/>
    </location>
</feature>
<accession>A0A4Q2D9B3</accession>
<gene>
    <name evidence="3" type="ORF">EST38_g9686</name>
</gene>
<dbReference type="AlphaFoldDB" id="A0A4Q2D9B3"/>
<dbReference type="InterPro" id="IPR011009">
    <property type="entry name" value="Kinase-like_dom_sf"/>
</dbReference>
<protein>
    <recommendedName>
        <fullName evidence="2">Fungal-type protein kinase domain-containing protein</fullName>
    </recommendedName>
</protein>
<dbReference type="STRING" id="2316362.A0A4Q2D9B3"/>
<dbReference type="SUPFAM" id="SSF56112">
    <property type="entry name" value="Protein kinase-like (PK-like)"/>
    <property type="match status" value="1"/>
</dbReference>
<name>A0A4Q2D9B3_9AGAR</name>
<feature type="compositionally biased region" description="Low complexity" evidence="1">
    <location>
        <begin position="637"/>
        <end position="648"/>
    </location>
</feature>
<dbReference type="InterPro" id="IPR040976">
    <property type="entry name" value="Pkinase_fungal"/>
</dbReference>
<keyword evidence="4" id="KW-1185">Reference proteome</keyword>
<organism evidence="3 4">
    <name type="scientific">Candolleomyces aberdarensis</name>
    <dbReference type="NCBI Taxonomy" id="2316362"/>
    <lineage>
        <taxon>Eukaryota</taxon>
        <taxon>Fungi</taxon>
        <taxon>Dikarya</taxon>
        <taxon>Basidiomycota</taxon>
        <taxon>Agaricomycotina</taxon>
        <taxon>Agaricomycetes</taxon>
        <taxon>Agaricomycetidae</taxon>
        <taxon>Agaricales</taxon>
        <taxon>Agaricineae</taxon>
        <taxon>Psathyrellaceae</taxon>
        <taxon>Candolleomyces</taxon>
    </lineage>
</organism>
<feature type="compositionally biased region" description="Polar residues" evidence="1">
    <location>
        <begin position="656"/>
        <end position="677"/>
    </location>
</feature>
<feature type="domain" description="Fungal-type protein kinase" evidence="2">
    <location>
        <begin position="131"/>
        <end position="345"/>
    </location>
</feature>
<dbReference type="Pfam" id="PF17667">
    <property type="entry name" value="Pkinase_fungal"/>
    <property type="match status" value="2"/>
</dbReference>
<dbReference type="PROSITE" id="PS00109">
    <property type="entry name" value="PROTEIN_KINASE_TYR"/>
    <property type="match status" value="1"/>
</dbReference>